<comment type="subcellular location">
    <subcellularLocation>
        <location evidence="1">Membrane</location>
        <topology evidence="1">Multi-pass membrane protein</topology>
    </subcellularLocation>
</comment>
<feature type="transmembrane region" description="Helical" evidence="8">
    <location>
        <begin position="85"/>
        <end position="105"/>
    </location>
</feature>
<feature type="transmembrane region" description="Helical" evidence="8">
    <location>
        <begin position="221"/>
        <end position="247"/>
    </location>
</feature>
<dbReference type="Proteomes" id="UP000535838">
    <property type="component" value="Unassembled WGS sequence"/>
</dbReference>
<evidence type="ECO:0000256" key="3">
    <source>
        <dbReference type="ARBA" id="ARBA00022448"/>
    </source>
</evidence>
<keyword evidence="5 8" id="KW-0812">Transmembrane</keyword>
<feature type="transmembrane region" description="Helical" evidence="8">
    <location>
        <begin position="276"/>
        <end position="298"/>
    </location>
</feature>
<dbReference type="AlphaFoldDB" id="A0A841T4R7"/>
<evidence type="ECO:0000313" key="10">
    <source>
        <dbReference type="Proteomes" id="UP000535838"/>
    </source>
</evidence>
<name>A0A841T4R7_9BACL</name>
<feature type="transmembrane region" description="Helical" evidence="8">
    <location>
        <begin position="12"/>
        <end position="31"/>
    </location>
</feature>
<dbReference type="NCBIfam" id="TIGR00912">
    <property type="entry name" value="2A0309"/>
    <property type="match status" value="1"/>
</dbReference>
<keyword evidence="10" id="KW-1185">Reference proteome</keyword>
<feature type="transmembrane region" description="Helical" evidence="8">
    <location>
        <begin position="43"/>
        <end position="64"/>
    </location>
</feature>
<feature type="transmembrane region" description="Helical" evidence="8">
    <location>
        <begin position="125"/>
        <end position="144"/>
    </location>
</feature>
<keyword evidence="3" id="KW-0813">Transport</keyword>
<evidence type="ECO:0000256" key="4">
    <source>
        <dbReference type="ARBA" id="ARBA00022544"/>
    </source>
</evidence>
<evidence type="ECO:0000256" key="2">
    <source>
        <dbReference type="ARBA" id="ARBA00007998"/>
    </source>
</evidence>
<proteinExistence type="inferred from homology"/>
<reference evidence="9 10" key="1">
    <citation type="submission" date="2020-08" db="EMBL/GenBank/DDBJ databases">
        <title>Cohnella phylogeny.</title>
        <authorList>
            <person name="Dunlap C."/>
        </authorList>
    </citation>
    <scope>NUCLEOTIDE SEQUENCE [LARGE SCALE GENOMIC DNA]</scope>
    <source>
        <strain evidence="9 10">DSM 25241</strain>
    </source>
</reference>
<accession>A0A841T4R7</accession>
<dbReference type="Pfam" id="PF03845">
    <property type="entry name" value="Spore_permease"/>
    <property type="match status" value="1"/>
</dbReference>
<dbReference type="Gene3D" id="1.20.1740.10">
    <property type="entry name" value="Amino acid/polyamine transporter I"/>
    <property type="match status" value="1"/>
</dbReference>
<keyword evidence="4" id="KW-0309">Germination</keyword>
<gene>
    <name evidence="9" type="ORF">H7B67_24635</name>
</gene>
<dbReference type="InterPro" id="IPR004761">
    <property type="entry name" value="Spore_GerAB"/>
</dbReference>
<keyword evidence="6 8" id="KW-1133">Transmembrane helix</keyword>
<evidence type="ECO:0000256" key="6">
    <source>
        <dbReference type="ARBA" id="ARBA00022989"/>
    </source>
</evidence>
<comment type="similarity">
    <text evidence="2">Belongs to the amino acid-polyamine-organocation (APC) superfamily. Spore germination protein (SGP) (TC 2.A.3.9) family.</text>
</comment>
<protein>
    <submittedName>
        <fullName evidence="9">Endospore germination permease</fullName>
    </submittedName>
</protein>
<evidence type="ECO:0000256" key="7">
    <source>
        <dbReference type="ARBA" id="ARBA00023136"/>
    </source>
</evidence>
<evidence type="ECO:0000256" key="1">
    <source>
        <dbReference type="ARBA" id="ARBA00004141"/>
    </source>
</evidence>
<evidence type="ECO:0000256" key="5">
    <source>
        <dbReference type="ARBA" id="ARBA00022692"/>
    </source>
</evidence>
<dbReference type="PANTHER" id="PTHR34975:SF2">
    <property type="entry name" value="SPORE GERMINATION PROTEIN A2"/>
    <property type="match status" value="1"/>
</dbReference>
<dbReference type="EMBL" id="JACJVQ010000021">
    <property type="protein sequence ID" value="MBB6637328.1"/>
    <property type="molecule type" value="Genomic_DNA"/>
</dbReference>
<feature type="transmembrane region" description="Helical" evidence="8">
    <location>
        <begin position="339"/>
        <end position="358"/>
    </location>
</feature>
<feature type="transmembrane region" description="Helical" evidence="8">
    <location>
        <begin position="151"/>
        <end position="171"/>
    </location>
</feature>
<dbReference type="GO" id="GO:0009847">
    <property type="term" value="P:spore germination"/>
    <property type="evidence" value="ECO:0007669"/>
    <property type="project" value="InterPro"/>
</dbReference>
<feature type="transmembrane region" description="Helical" evidence="8">
    <location>
        <begin position="310"/>
        <end position="333"/>
    </location>
</feature>
<evidence type="ECO:0000256" key="8">
    <source>
        <dbReference type="SAM" id="Phobius"/>
    </source>
</evidence>
<comment type="caution">
    <text evidence="9">The sequence shown here is derived from an EMBL/GenBank/DDBJ whole genome shotgun (WGS) entry which is preliminary data.</text>
</comment>
<feature type="transmembrane region" description="Helical" evidence="8">
    <location>
        <begin position="191"/>
        <end position="212"/>
    </location>
</feature>
<keyword evidence="7 8" id="KW-0472">Membrane</keyword>
<sequence length="370" mass="41350">MKNALEKGRIGSRQLAILIIFMTVGDSILILPSLTARAASQDAWISAIAGCLLALPMLWLWMALAGRYPQSNLAEYARGLLGKRAGGFVSLYYSIYFFFVSTGLIRELGDFFTIQIMPETPLRAVHLLILLVIAWGLAGGLEAIVRTSELFFPWFILLLLALLICLTPLLTPDNLKPMLSEGVSPILHGSLYVLVYPFAELVSLLMVFPYVARSRSTKRDILLAASIGGLIMFTVILFSLMVLGSYLTSNQVYPTYALAKKINIGSFLQRVEAVVAFVWVLSTFFKTSIHSYAFLLGIAETFKLRSYRRFIGPFVLLQFGLTYLITPNFAFYTDVLFKYWPFWDLTNAVLLPLVLLLAHSASRKRTALKA</sequence>
<organism evidence="9 10">
    <name type="scientific">Cohnella thailandensis</name>
    <dbReference type="NCBI Taxonomy" id="557557"/>
    <lineage>
        <taxon>Bacteria</taxon>
        <taxon>Bacillati</taxon>
        <taxon>Bacillota</taxon>
        <taxon>Bacilli</taxon>
        <taxon>Bacillales</taxon>
        <taxon>Paenibacillaceae</taxon>
        <taxon>Cohnella</taxon>
    </lineage>
</organism>
<dbReference type="RefSeq" id="WP_185122536.1">
    <property type="nucleotide sequence ID" value="NZ_JACJVQ010000021.1"/>
</dbReference>
<evidence type="ECO:0000313" key="9">
    <source>
        <dbReference type="EMBL" id="MBB6637328.1"/>
    </source>
</evidence>
<dbReference type="PANTHER" id="PTHR34975">
    <property type="entry name" value="SPORE GERMINATION PROTEIN A2"/>
    <property type="match status" value="1"/>
</dbReference>
<dbReference type="GO" id="GO:0016020">
    <property type="term" value="C:membrane"/>
    <property type="evidence" value="ECO:0007669"/>
    <property type="project" value="UniProtKB-SubCell"/>
</dbReference>